<dbReference type="EMBL" id="SPHZ02000007">
    <property type="protein sequence ID" value="KAF0908646.1"/>
    <property type="molecule type" value="Genomic_DNA"/>
</dbReference>
<dbReference type="AlphaFoldDB" id="A0A6G1D887"/>
<reference evidence="2 3" key="1">
    <citation type="submission" date="2019-11" db="EMBL/GenBank/DDBJ databases">
        <title>Whole genome sequence of Oryza granulata.</title>
        <authorList>
            <person name="Li W."/>
        </authorList>
    </citation>
    <scope>NUCLEOTIDE SEQUENCE [LARGE SCALE GENOMIC DNA]</scope>
    <source>
        <strain evidence="3">cv. Menghai</strain>
        <tissue evidence="2">Leaf</tissue>
    </source>
</reference>
<keyword evidence="3" id="KW-1185">Reference proteome</keyword>
<evidence type="ECO:0000313" key="3">
    <source>
        <dbReference type="Proteomes" id="UP000479710"/>
    </source>
</evidence>
<proteinExistence type="predicted"/>
<name>A0A6G1D887_9ORYZ</name>
<organism evidence="2 3">
    <name type="scientific">Oryza meyeriana var. granulata</name>
    <dbReference type="NCBI Taxonomy" id="110450"/>
    <lineage>
        <taxon>Eukaryota</taxon>
        <taxon>Viridiplantae</taxon>
        <taxon>Streptophyta</taxon>
        <taxon>Embryophyta</taxon>
        <taxon>Tracheophyta</taxon>
        <taxon>Spermatophyta</taxon>
        <taxon>Magnoliopsida</taxon>
        <taxon>Liliopsida</taxon>
        <taxon>Poales</taxon>
        <taxon>Poaceae</taxon>
        <taxon>BOP clade</taxon>
        <taxon>Oryzoideae</taxon>
        <taxon>Oryzeae</taxon>
        <taxon>Oryzinae</taxon>
        <taxon>Oryza</taxon>
        <taxon>Oryza meyeriana</taxon>
    </lineage>
</organism>
<feature type="compositionally biased region" description="Acidic residues" evidence="1">
    <location>
        <begin position="32"/>
        <end position="42"/>
    </location>
</feature>
<evidence type="ECO:0000313" key="2">
    <source>
        <dbReference type="EMBL" id="KAF0908646.1"/>
    </source>
</evidence>
<comment type="caution">
    <text evidence="2">The sequence shown here is derived from an EMBL/GenBank/DDBJ whole genome shotgun (WGS) entry which is preliminary data.</text>
</comment>
<accession>A0A6G1D887</accession>
<dbReference type="Proteomes" id="UP000479710">
    <property type="component" value="Unassembled WGS sequence"/>
</dbReference>
<gene>
    <name evidence="2" type="ORF">E2562_026862</name>
</gene>
<evidence type="ECO:0000256" key="1">
    <source>
        <dbReference type="SAM" id="MobiDB-lite"/>
    </source>
</evidence>
<protein>
    <submittedName>
        <fullName evidence="2">Uncharacterized protein</fullName>
    </submittedName>
</protein>
<feature type="region of interest" description="Disordered" evidence="1">
    <location>
        <begin position="90"/>
        <end position="115"/>
    </location>
</feature>
<feature type="region of interest" description="Disordered" evidence="1">
    <location>
        <begin position="1"/>
        <end position="70"/>
    </location>
</feature>
<sequence length="115" mass="12359">MLRVATASVNEEARATKSGDPGLPAGGSSWPELDDDEPEPEPDAVRSTMRSKTVAGLRTSKSGGGGPRWRVLWRRRSSVDKAMTTARWVKNGGSGHQRQLHRHPSELVDDSGGGI</sequence>